<dbReference type="GO" id="GO:0046872">
    <property type="term" value="F:metal ion binding"/>
    <property type="evidence" value="ECO:0007669"/>
    <property type="project" value="UniProtKB-KW"/>
</dbReference>
<evidence type="ECO:0000256" key="3">
    <source>
        <dbReference type="SAM" id="MobiDB-lite"/>
    </source>
</evidence>
<dbReference type="OrthoDB" id="189220at2759"/>
<dbReference type="Proteomes" id="UP000265618">
    <property type="component" value="Unassembled WGS sequence"/>
</dbReference>
<comment type="caution">
    <text evidence="5">The sequence shown here is derived from an EMBL/GenBank/DDBJ whole genome shotgun (WGS) entry which is preliminary data.</text>
</comment>
<keyword evidence="2" id="KW-0378">Hydrolase</keyword>
<dbReference type="Pfam" id="PF00233">
    <property type="entry name" value="PDEase_I"/>
    <property type="match status" value="1"/>
</dbReference>
<feature type="domain" description="PDEase" evidence="4">
    <location>
        <begin position="1"/>
        <end position="158"/>
    </location>
</feature>
<organism evidence="5 6">
    <name type="scientific">Kipferlia bialata</name>
    <dbReference type="NCBI Taxonomy" id="797122"/>
    <lineage>
        <taxon>Eukaryota</taxon>
        <taxon>Metamonada</taxon>
        <taxon>Carpediemonas-like organisms</taxon>
        <taxon>Kipferlia</taxon>
    </lineage>
</organism>
<dbReference type="SUPFAM" id="SSF109604">
    <property type="entry name" value="HD-domain/PDEase-like"/>
    <property type="match status" value="1"/>
</dbReference>
<dbReference type="InterPro" id="IPR002073">
    <property type="entry name" value="PDEase_catalytic_dom"/>
</dbReference>
<dbReference type="InterPro" id="IPR036971">
    <property type="entry name" value="PDEase_catalytic_dom_sf"/>
</dbReference>
<accession>A0A9K3CQB6</accession>
<protein>
    <recommendedName>
        <fullName evidence="4">PDEase domain-containing protein</fullName>
    </recommendedName>
</protein>
<keyword evidence="6" id="KW-1185">Reference proteome</keyword>
<feature type="compositionally biased region" description="Basic and acidic residues" evidence="3">
    <location>
        <begin position="208"/>
        <end position="217"/>
    </location>
</feature>
<dbReference type="PANTHER" id="PTHR11347">
    <property type="entry name" value="CYCLIC NUCLEOTIDE PHOSPHODIESTERASE"/>
    <property type="match status" value="1"/>
</dbReference>
<keyword evidence="1" id="KW-0479">Metal-binding</keyword>
<dbReference type="PROSITE" id="PS51845">
    <property type="entry name" value="PDEASE_I_2"/>
    <property type="match status" value="1"/>
</dbReference>
<dbReference type="Gene3D" id="1.10.1300.10">
    <property type="entry name" value="3'5'-cyclic nucleotide phosphodiesterase, catalytic domain"/>
    <property type="match status" value="1"/>
</dbReference>
<feature type="compositionally biased region" description="Basic and acidic residues" evidence="3">
    <location>
        <begin position="172"/>
        <end position="190"/>
    </location>
</feature>
<evidence type="ECO:0000256" key="2">
    <source>
        <dbReference type="ARBA" id="ARBA00022801"/>
    </source>
</evidence>
<evidence type="ECO:0000313" key="6">
    <source>
        <dbReference type="Proteomes" id="UP000265618"/>
    </source>
</evidence>
<name>A0A9K3CQB6_9EUKA</name>
<dbReference type="EMBL" id="BDIP01000362">
    <property type="protein sequence ID" value="GIQ81324.1"/>
    <property type="molecule type" value="Genomic_DNA"/>
</dbReference>
<proteinExistence type="predicted"/>
<sequence length="253" mass="28448">MVCVKMTQWPSVSGAAPLFKDNMDERHVAQTRYTLLALIIKLADLSNPFRPQPVAKIYAECIMREFYKQGDSEIDYCHGVVLANHQDRTQYPSNMNGCQIAFISNLARPLLKLYSATLEAMSRSAGAIGSSTRPSILDQIDANIETNIAYWSHLRELFLAADQRRRAARAAMAHETEMRAERERERERDALSNSLPLDASLESVSMGVDREGERETEGSDSPTSDGWGEDIEGVEGEREREFETDGTEGERRV</sequence>
<evidence type="ECO:0000259" key="4">
    <source>
        <dbReference type="PROSITE" id="PS51845"/>
    </source>
</evidence>
<dbReference type="AlphaFoldDB" id="A0A9K3CQB6"/>
<feature type="region of interest" description="Disordered" evidence="3">
    <location>
        <begin position="172"/>
        <end position="253"/>
    </location>
</feature>
<reference evidence="5 6" key="1">
    <citation type="journal article" date="2018" name="PLoS ONE">
        <title>The draft genome of Kipferlia bialata reveals reductive genome evolution in fornicate parasites.</title>
        <authorList>
            <person name="Tanifuji G."/>
            <person name="Takabayashi S."/>
            <person name="Kume K."/>
            <person name="Takagi M."/>
            <person name="Nakayama T."/>
            <person name="Kamikawa R."/>
            <person name="Inagaki Y."/>
            <person name="Hashimoto T."/>
        </authorList>
    </citation>
    <scope>NUCLEOTIDE SEQUENCE [LARGE SCALE GENOMIC DNA]</scope>
    <source>
        <strain evidence="5">NY0173</strain>
    </source>
</reference>
<dbReference type="GO" id="GO:0004114">
    <property type="term" value="F:3',5'-cyclic-nucleotide phosphodiesterase activity"/>
    <property type="evidence" value="ECO:0007669"/>
    <property type="project" value="InterPro"/>
</dbReference>
<gene>
    <name evidence="5" type="ORF">KIPB_002266</name>
</gene>
<evidence type="ECO:0000256" key="1">
    <source>
        <dbReference type="ARBA" id="ARBA00022723"/>
    </source>
</evidence>
<dbReference type="GO" id="GO:0007165">
    <property type="term" value="P:signal transduction"/>
    <property type="evidence" value="ECO:0007669"/>
    <property type="project" value="InterPro"/>
</dbReference>
<feature type="compositionally biased region" description="Basic and acidic residues" evidence="3">
    <location>
        <begin position="235"/>
        <end position="253"/>
    </location>
</feature>
<evidence type="ECO:0000313" key="5">
    <source>
        <dbReference type="EMBL" id="GIQ81324.1"/>
    </source>
</evidence>